<dbReference type="AlphaFoldDB" id="A0A168RZ04"/>
<dbReference type="OrthoDB" id="10260794at2759"/>
<organism evidence="3">
    <name type="scientific">Absidia glauca</name>
    <name type="common">Pin mould</name>
    <dbReference type="NCBI Taxonomy" id="4829"/>
    <lineage>
        <taxon>Eukaryota</taxon>
        <taxon>Fungi</taxon>
        <taxon>Fungi incertae sedis</taxon>
        <taxon>Mucoromycota</taxon>
        <taxon>Mucoromycotina</taxon>
        <taxon>Mucoromycetes</taxon>
        <taxon>Mucorales</taxon>
        <taxon>Cunninghamellaceae</taxon>
        <taxon>Absidia</taxon>
    </lineage>
</organism>
<dbReference type="InParanoid" id="A0A168RZ04"/>
<dbReference type="InterPro" id="IPR006568">
    <property type="entry name" value="PSP_pro-rich"/>
</dbReference>
<feature type="compositionally biased region" description="Basic residues" evidence="1">
    <location>
        <begin position="104"/>
        <end position="120"/>
    </location>
</feature>
<dbReference type="PANTHER" id="PTHR12785:SF6">
    <property type="entry name" value="SPLICING FACTOR 3B SUBUNIT 2"/>
    <property type="match status" value="1"/>
</dbReference>
<protein>
    <recommendedName>
        <fullName evidence="2">PSP proline-rich domain-containing protein</fullName>
    </recommendedName>
</protein>
<evidence type="ECO:0000259" key="2">
    <source>
        <dbReference type="SMART" id="SM00581"/>
    </source>
</evidence>
<reference evidence="3" key="1">
    <citation type="submission" date="2016-04" db="EMBL/GenBank/DDBJ databases">
        <authorList>
            <person name="Evans L.H."/>
            <person name="Alamgir A."/>
            <person name="Owens N."/>
            <person name="Weber N.D."/>
            <person name="Virtaneva K."/>
            <person name="Barbian K."/>
            <person name="Babar A."/>
            <person name="Rosenke K."/>
        </authorList>
    </citation>
    <scope>NUCLEOTIDE SEQUENCE [LARGE SCALE GENOMIC DNA]</scope>
    <source>
        <strain evidence="3">CBS 101.48</strain>
    </source>
</reference>
<feature type="compositionally biased region" description="Basic and acidic residues" evidence="1">
    <location>
        <begin position="453"/>
        <end position="462"/>
    </location>
</feature>
<feature type="compositionally biased region" description="Polar residues" evidence="1">
    <location>
        <begin position="122"/>
        <end position="132"/>
    </location>
</feature>
<dbReference type="STRING" id="4829.A0A168RZ04"/>
<dbReference type="Pfam" id="PF04046">
    <property type="entry name" value="PSP"/>
    <property type="match status" value="1"/>
</dbReference>
<keyword evidence="4" id="KW-1185">Reference proteome</keyword>
<evidence type="ECO:0000313" key="3">
    <source>
        <dbReference type="EMBL" id="SAM07579.1"/>
    </source>
</evidence>
<dbReference type="PANTHER" id="PTHR12785">
    <property type="entry name" value="SPLICING FACTOR 3B"/>
    <property type="match status" value="1"/>
</dbReference>
<dbReference type="GO" id="GO:0005634">
    <property type="term" value="C:nucleus"/>
    <property type="evidence" value="ECO:0007669"/>
    <property type="project" value="InterPro"/>
</dbReference>
<dbReference type="Pfam" id="PF04037">
    <property type="entry name" value="DUF382"/>
    <property type="match status" value="1"/>
</dbReference>
<dbReference type="SMART" id="SM00581">
    <property type="entry name" value="PSP"/>
    <property type="match status" value="1"/>
</dbReference>
<proteinExistence type="predicted"/>
<accession>A0A168RZ04</accession>
<feature type="domain" description="PSP proline-rich" evidence="2">
    <location>
        <begin position="286"/>
        <end position="341"/>
    </location>
</feature>
<feature type="region of interest" description="Disordered" evidence="1">
    <location>
        <begin position="522"/>
        <end position="556"/>
    </location>
</feature>
<feature type="compositionally biased region" description="Acidic residues" evidence="1">
    <location>
        <begin position="403"/>
        <end position="422"/>
    </location>
</feature>
<dbReference type="InterPro" id="IPR007180">
    <property type="entry name" value="DUF382"/>
</dbReference>
<gene>
    <name evidence="3" type="primary">ABSGL_13222.1 scaffold 13659</name>
</gene>
<dbReference type="InterPro" id="IPR052584">
    <property type="entry name" value="U2_snRNP_Complex_Component"/>
</dbReference>
<feature type="region of interest" description="Disordered" evidence="1">
    <location>
        <begin position="28"/>
        <end position="73"/>
    </location>
</feature>
<dbReference type="EMBL" id="LT554760">
    <property type="protein sequence ID" value="SAM07579.1"/>
    <property type="molecule type" value="Genomic_DNA"/>
</dbReference>
<feature type="region of interest" description="Disordered" evidence="1">
    <location>
        <begin position="399"/>
        <end position="466"/>
    </location>
</feature>
<dbReference type="OMA" id="WGEMEME"/>
<name>A0A168RZ04_ABSGL</name>
<sequence length="567" mass="64337">MDNETKDTRPALEVIDLDEHKRALKLRKRAKKKLRKQRNKQSSSNDIIPVLEQQAAYTNERNEDSPASPPTIDYVASPIDLSSLDQFGSDVVQQFNTIFANFGRHTKHSPPKKKSKKKPTTRASIEQPSEESALSKRQRKAAQRYTLDELKALATVPDVVEACDTSAKDPLLLVDLKSYRNTVPVPQHWSQRQNYLYRYRSDEKPPFELPGFIKDTGIMEVRDNLKMQEQKKRQKAKTRERRKPKLGKMDLEYQALHDAFFRFQTEPRLTRHGDLYFERKEAVSELKSMKPGHLSDGLKEALGMLESPLAPPPWLLQMQRYGPPPNHPHLKIPGLNAPLPVGAQWGRQKNGWGQVPVDAFNRPLYGGDVFKSIGTAKEESTQATGVPAIEKTLWGELEASNSSDDEDDDGDQENDEDDDDHDDDKGTPMTTLDTEQAIPLDIGLELSTKKRKRQDDPDHLPKLYDIIPSKQPSSFTGLMASEKIYNLSSISSSTHKNDVTVSLDPSSIDTYGTAVQAMYDQAQKEHQPQGAGDQSLKTMVADHARRQAKKKRHLEIRNIEKKKDFKF</sequence>
<evidence type="ECO:0000256" key="1">
    <source>
        <dbReference type="SAM" id="MobiDB-lite"/>
    </source>
</evidence>
<dbReference type="Proteomes" id="UP000078561">
    <property type="component" value="Unassembled WGS sequence"/>
</dbReference>
<evidence type="ECO:0000313" key="4">
    <source>
        <dbReference type="Proteomes" id="UP000078561"/>
    </source>
</evidence>
<feature type="region of interest" description="Disordered" evidence="1">
    <location>
        <begin position="102"/>
        <end position="140"/>
    </location>
</feature>
<feature type="compositionally biased region" description="Basic residues" evidence="1">
    <location>
        <begin position="28"/>
        <end position="39"/>
    </location>
</feature>